<feature type="compositionally biased region" description="Polar residues" evidence="1">
    <location>
        <begin position="154"/>
        <end position="164"/>
    </location>
</feature>
<feature type="non-terminal residue" evidence="2">
    <location>
        <position position="276"/>
    </location>
</feature>
<evidence type="ECO:0000313" key="2">
    <source>
        <dbReference type="EMBL" id="KAF8431521.1"/>
    </source>
</evidence>
<gene>
    <name evidence="2" type="ORF">L210DRAFT_3560198</name>
</gene>
<feature type="compositionally biased region" description="Polar residues" evidence="1">
    <location>
        <begin position="209"/>
        <end position="218"/>
    </location>
</feature>
<comment type="caution">
    <text evidence="2">The sequence shown here is derived from an EMBL/GenBank/DDBJ whole genome shotgun (WGS) entry which is preliminary data.</text>
</comment>
<feature type="region of interest" description="Disordered" evidence="1">
    <location>
        <begin position="154"/>
        <end position="234"/>
    </location>
</feature>
<keyword evidence="3" id="KW-1185">Reference proteome</keyword>
<organism evidence="2 3">
    <name type="scientific">Boletus edulis BED1</name>
    <dbReference type="NCBI Taxonomy" id="1328754"/>
    <lineage>
        <taxon>Eukaryota</taxon>
        <taxon>Fungi</taxon>
        <taxon>Dikarya</taxon>
        <taxon>Basidiomycota</taxon>
        <taxon>Agaricomycotina</taxon>
        <taxon>Agaricomycetes</taxon>
        <taxon>Agaricomycetidae</taxon>
        <taxon>Boletales</taxon>
        <taxon>Boletineae</taxon>
        <taxon>Boletaceae</taxon>
        <taxon>Boletoideae</taxon>
        <taxon>Boletus</taxon>
    </lineage>
</organism>
<protein>
    <submittedName>
        <fullName evidence="2">Uncharacterized protein</fullName>
    </submittedName>
</protein>
<reference evidence="2" key="2">
    <citation type="journal article" date="2020" name="Nat. Commun.">
        <title>Large-scale genome sequencing of mycorrhizal fungi provides insights into the early evolution of symbiotic traits.</title>
        <authorList>
            <person name="Miyauchi S."/>
            <person name="Kiss E."/>
            <person name="Kuo A."/>
            <person name="Drula E."/>
            <person name="Kohler A."/>
            <person name="Sanchez-Garcia M."/>
            <person name="Morin E."/>
            <person name="Andreopoulos B."/>
            <person name="Barry K.W."/>
            <person name="Bonito G."/>
            <person name="Buee M."/>
            <person name="Carver A."/>
            <person name="Chen C."/>
            <person name="Cichocki N."/>
            <person name="Clum A."/>
            <person name="Culley D."/>
            <person name="Crous P.W."/>
            <person name="Fauchery L."/>
            <person name="Girlanda M."/>
            <person name="Hayes R.D."/>
            <person name="Keri Z."/>
            <person name="LaButti K."/>
            <person name="Lipzen A."/>
            <person name="Lombard V."/>
            <person name="Magnuson J."/>
            <person name="Maillard F."/>
            <person name="Murat C."/>
            <person name="Nolan M."/>
            <person name="Ohm R.A."/>
            <person name="Pangilinan J."/>
            <person name="Pereira M.F."/>
            <person name="Perotto S."/>
            <person name="Peter M."/>
            <person name="Pfister S."/>
            <person name="Riley R."/>
            <person name="Sitrit Y."/>
            <person name="Stielow J.B."/>
            <person name="Szollosi G."/>
            <person name="Zifcakova L."/>
            <person name="Stursova M."/>
            <person name="Spatafora J.W."/>
            <person name="Tedersoo L."/>
            <person name="Vaario L.M."/>
            <person name="Yamada A."/>
            <person name="Yan M."/>
            <person name="Wang P."/>
            <person name="Xu J."/>
            <person name="Bruns T."/>
            <person name="Baldrian P."/>
            <person name="Vilgalys R."/>
            <person name="Dunand C."/>
            <person name="Henrissat B."/>
            <person name="Grigoriev I.V."/>
            <person name="Hibbett D."/>
            <person name="Nagy L.G."/>
            <person name="Martin F.M."/>
        </authorList>
    </citation>
    <scope>NUCLEOTIDE SEQUENCE</scope>
    <source>
        <strain evidence="2">BED1</strain>
    </source>
</reference>
<name>A0AAD4G9K1_BOLED</name>
<dbReference type="EMBL" id="WHUW01000049">
    <property type="protein sequence ID" value="KAF8431521.1"/>
    <property type="molecule type" value="Genomic_DNA"/>
</dbReference>
<sequence>MSWHPEERRERWMQSYSRTRFRPTLSYFSMMIIAGPKQGPIIDLNQSGYYGGTKRGKYYIIITRSSNGSAQRKCGRPMSVQVADIPQVTALIKPELQAVIPLQHYSENPTSDSSTPFPTSERSTELSSPERTHAITLPSFSALTFSQEELRDTVPQSCQKTQDPATRMDSKIIPIHHNSQGDPSSDEPHPISSPVNSDDPIPLNFPCAAQSSEASNHTEPLPSRPAINSPNDHERNVFTAPLPVIPITNSIPIPYTFSVPLNESSPRHQLTEMGSL</sequence>
<dbReference type="Proteomes" id="UP001194468">
    <property type="component" value="Unassembled WGS sequence"/>
</dbReference>
<reference evidence="2" key="1">
    <citation type="submission" date="2019-10" db="EMBL/GenBank/DDBJ databases">
        <authorList>
            <consortium name="DOE Joint Genome Institute"/>
            <person name="Kuo A."/>
            <person name="Miyauchi S."/>
            <person name="Kiss E."/>
            <person name="Drula E."/>
            <person name="Kohler A."/>
            <person name="Sanchez-Garcia M."/>
            <person name="Andreopoulos B."/>
            <person name="Barry K.W."/>
            <person name="Bonito G."/>
            <person name="Buee M."/>
            <person name="Carver A."/>
            <person name="Chen C."/>
            <person name="Cichocki N."/>
            <person name="Clum A."/>
            <person name="Culley D."/>
            <person name="Crous P.W."/>
            <person name="Fauchery L."/>
            <person name="Girlanda M."/>
            <person name="Hayes R."/>
            <person name="Keri Z."/>
            <person name="LaButti K."/>
            <person name="Lipzen A."/>
            <person name="Lombard V."/>
            <person name="Magnuson J."/>
            <person name="Maillard F."/>
            <person name="Morin E."/>
            <person name="Murat C."/>
            <person name="Nolan M."/>
            <person name="Ohm R."/>
            <person name="Pangilinan J."/>
            <person name="Pereira M."/>
            <person name="Perotto S."/>
            <person name="Peter M."/>
            <person name="Riley R."/>
            <person name="Sitrit Y."/>
            <person name="Stielow B."/>
            <person name="Szollosi G."/>
            <person name="Zifcakova L."/>
            <person name="Stursova M."/>
            <person name="Spatafora J.W."/>
            <person name="Tedersoo L."/>
            <person name="Vaario L.-M."/>
            <person name="Yamada A."/>
            <person name="Yan M."/>
            <person name="Wang P."/>
            <person name="Xu J."/>
            <person name="Bruns T."/>
            <person name="Baldrian P."/>
            <person name="Vilgalys R."/>
            <person name="Henrissat B."/>
            <person name="Grigoriev I.V."/>
            <person name="Hibbett D."/>
            <person name="Nagy L.G."/>
            <person name="Martin F.M."/>
        </authorList>
    </citation>
    <scope>NUCLEOTIDE SEQUENCE</scope>
    <source>
        <strain evidence="2">BED1</strain>
    </source>
</reference>
<feature type="compositionally biased region" description="Low complexity" evidence="1">
    <location>
        <begin position="109"/>
        <end position="120"/>
    </location>
</feature>
<evidence type="ECO:0000313" key="3">
    <source>
        <dbReference type="Proteomes" id="UP001194468"/>
    </source>
</evidence>
<dbReference type="AlphaFoldDB" id="A0AAD4G9K1"/>
<evidence type="ECO:0000256" key="1">
    <source>
        <dbReference type="SAM" id="MobiDB-lite"/>
    </source>
</evidence>
<accession>A0AAD4G9K1</accession>
<feature type="region of interest" description="Disordered" evidence="1">
    <location>
        <begin position="105"/>
        <end position="130"/>
    </location>
</feature>
<proteinExistence type="predicted"/>